<proteinExistence type="inferred from homology"/>
<comment type="similarity">
    <text evidence="4">Belongs to the peptidase S1 family. CLIP subfamily.</text>
</comment>
<dbReference type="RefSeq" id="XP_001945570.2">
    <property type="nucleotide sequence ID" value="XM_001945535.4"/>
</dbReference>
<protein>
    <recommendedName>
        <fullName evidence="6">Peptidase S1 domain-containing protein</fullName>
    </recommendedName>
</protein>
<evidence type="ECO:0000256" key="2">
    <source>
        <dbReference type="ARBA" id="ARBA00023157"/>
    </source>
</evidence>
<dbReference type="KEGG" id="api:100169237"/>
<dbReference type="GO" id="GO:0004252">
    <property type="term" value="F:serine-type endopeptidase activity"/>
    <property type="evidence" value="ECO:0007669"/>
    <property type="project" value="InterPro"/>
</dbReference>
<keyword evidence="5" id="KW-0812">Transmembrane</keyword>
<dbReference type="EnsemblMetazoa" id="XM_001945535.5">
    <property type="protein sequence ID" value="XP_001945570.2"/>
    <property type="gene ID" value="LOC100169237"/>
</dbReference>
<keyword evidence="2" id="KW-1015">Disulfide bond</keyword>
<dbReference type="PRINTS" id="PR00722">
    <property type="entry name" value="CHYMOTRYPSIN"/>
</dbReference>
<dbReference type="Proteomes" id="UP000007819">
    <property type="component" value="Chromosome X"/>
</dbReference>
<dbReference type="InterPro" id="IPR001254">
    <property type="entry name" value="Trypsin_dom"/>
</dbReference>
<dbReference type="AlphaFoldDB" id="A0A8R2A872"/>
<evidence type="ECO:0000256" key="5">
    <source>
        <dbReference type="SAM" id="Phobius"/>
    </source>
</evidence>
<dbReference type="Gene3D" id="2.40.10.10">
    <property type="entry name" value="Trypsin-like serine proteases"/>
    <property type="match status" value="2"/>
</dbReference>
<keyword evidence="5" id="KW-0472">Membrane</keyword>
<dbReference type="SMART" id="SM00020">
    <property type="entry name" value="Tryp_SPc"/>
    <property type="match status" value="1"/>
</dbReference>
<evidence type="ECO:0000313" key="8">
    <source>
        <dbReference type="Proteomes" id="UP000007819"/>
    </source>
</evidence>
<organism evidence="7 8">
    <name type="scientific">Acyrthosiphon pisum</name>
    <name type="common">Pea aphid</name>
    <dbReference type="NCBI Taxonomy" id="7029"/>
    <lineage>
        <taxon>Eukaryota</taxon>
        <taxon>Metazoa</taxon>
        <taxon>Ecdysozoa</taxon>
        <taxon>Arthropoda</taxon>
        <taxon>Hexapoda</taxon>
        <taxon>Insecta</taxon>
        <taxon>Pterygota</taxon>
        <taxon>Neoptera</taxon>
        <taxon>Paraneoptera</taxon>
        <taxon>Hemiptera</taxon>
        <taxon>Sternorrhyncha</taxon>
        <taxon>Aphidomorpha</taxon>
        <taxon>Aphidoidea</taxon>
        <taxon>Aphididae</taxon>
        <taxon>Macrosiphini</taxon>
        <taxon>Acyrthosiphon</taxon>
    </lineage>
</organism>
<keyword evidence="8" id="KW-1185">Reference proteome</keyword>
<evidence type="ECO:0000313" key="7">
    <source>
        <dbReference type="EnsemblMetazoa" id="XP_001945570.2"/>
    </source>
</evidence>
<evidence type="ECO:0000256" key="1">
    <source>
        <dbReference type="ARBA" id="ARBA00022729"/>
    </source>
</evidence>
<dbReference type="GO" id="GO:0006508">
    <property type="term" value="P:proteolysis"/>
    <property type="evidence" value="ECO:0007669"/>
    <property type="project" value="InterPro"/>
</dbReference>
<reference evidence="7" key="2">
    <citation type="submission" date="2022-06" db="UniProtKB">
        <authorList>
            <consortium name="EnsemblMetazoa"/>
        </authorList>
    </citation>
    <scope>IDENTIFICATION</scope>
</reference>
<dbReference type="InterPro" id="IPR018114">
    <property type="entry name" value="TRYPSIN_HIS"/>
</dbReference>
<keyword evidence="5" id="KW-1133">Transmembrane helix</keyword>
<dbReference type="CDD" id="cd00190">
    <property type="entry name" value="Tryp_SPc"/>
    <property type="match status" value="1"/>
</dbReference>
<keyword evidence="1" id="KW-0732">Signal</keyword>
<dbReference type="PROSITE" id="PS50240">
    <property type="entry name" value="TRYPSIN_DOM"/>
    <property type="match status" value="1"/>
</dbReference>
<dbReference type="OrthoDB" id="6261922at2759"/>
<feature type="transmembrane region" description="Helical" evidence="5">
    <location>
        <begin position="12"/>
        <end position="33"/>
    </location>
</feature>
<dbReference type="InterPro" id="IPR043504">
    <property type="entry name" value="Peptidase_S1_PA_chymotrypsin"/>
</dbReference>
<dbReference type="PANTHER" id="PTHR24256">
    <property type="entry name" value="TRYPTASE-RELATED"/>
    <property type="match status" value="1"/>
</dbReference>
<accession>A0A8R2A872</accession>
<name>A0A8R2A872_ACYPI</name>
<sequence>MWPSLNLRCTLSLHTIIALVVALAVVVVVVIAVRPTIAAPKSDGDATISIDGQHCKCVPFNLCWSNNTVNVTSSEGSCSSNKVCCINEYVNNNVRSCGIGISPPNTINSDNIRPRIINFEDNSNTHFGQFPWMVAILKTDINHETGITTENVFVCGGSLIHPRVVLTAAHCVSKDVKLIKVRVGVWDTQCPNDEENSKNSCEDFGVSKIVYHPNYYYDDSTIRNDVALVELESEIILHPHISIICIPDNENQTNYDPQSCVSTGWGQNGYEPSIYGPQTELKKAELSLIPNDLCQQKLRTTVLGANFVLHESFLCAGGITGVDTCKGDGGGPLICAMKGDQGKSKKYIQVGIVSWGIGCGDENIPGVYSSVAVNSQWINDELKTITSK</sequence>
<evidence type="ECO:0000256" key="4">
    <source>
        <dbReference type="ARBA" id="ARBA00024195"/>
    </source>
</evidence>
<dbReference type="FunFam" id="2.40.10.10:FF:000002">
    <property type="entry name" value="Transmembrane protease serine"/>
    <property type="match status" value="1"/>
</dbReference>
<dbReference type="Pfam" id="PF00089">
    <property type="entry name" value="Trypsin"/>
    <property type="match status" value="1"/>
</dbReference>
<reference evidence="8" key="1">
    <citation type="submission" date="2010-06" db="EMBL/GenBank/DDBJ databases">
        <authorList>
            <person name="Jiang H."/>
            <person name="Abraham K."/>
            <person name="Ali S."/>
            <person name="Alsbrooks S.L."/>
            <person name="Anim B.N."/>
            <person name="Anosike U.S."/>
            <person name="Attaway T."/>
            <person name="Bandaranaike D.P."/>
            <person name="Battles P.K."/>
            <person name="Bell S.N."/>
            <person name="Bell A.V."/>
            <person name="Beltran B."/>
            <person name="Bickham C."/>
            <person name="Bustamante Y."/>
            <person name="Caleb T."/>
            <person name="Canada A."/>
            <person name="Cardenas V."/>
            <person name="Carter K."/>
            <person name="Chacko J."/>
            <person name="Chandrabose M.N."/>
            <person name="Chavez D."/>
            <person name="Chavez A."/>
            <person name="Chen L."/>
            <person name="Chu H.-S."/>
            <person name="Claassen K.J."/>
            <person name="Cockrell R."/>
            <person name="Collins M."/>
            <person name="Cooper J.A."/>
            <person name="Cree A."/>
            <person name="Curry S.M."/>
            <person name="Da Y."/>
            <person name="Dao M.D."/>
            <person name="Das B."/>
            <person name="Davila M.-L."/>
            <person name="Davy-Carroll L."/>
            <person name="Denson S."/>
            <person name="Dinh H."/>
            <person name="Ebong V.E."/>
            <person name="Edwards J.R."/>
            <person name="Egan A."/>
            <person name="El-Daye J."/>
            <person name="Escobedo L."/>
            <person name="Fernandez S."/>
            <person name="Fernando P.R."/>
            <person name="Flagg N."/>
            <person name="Forbes L.D."/>
            <person name="Fowler R.G."/>
            <person name="Fu Q."/>
            <person name="Gabisi R.A."/>
            <person name="Ganer J."/>
            <person name="Garbino Pronczuk A."/>
            <person name="Garcia R.M."/>
            <person name="Garner T."/>
            <person name="Garrett T.E."/>
            <person name="Gonzalez D.A."/>
            <person name="Hamid H."/>
            <person name="Hawkins E.S."/>
            <person name="Hirani K."/>
            <person name="Hogues M.E."/>
            <person name="Hollins B."/>
            <person name="Hsiao C.-H."/>
            <person name="Jabil R."/>
            <person name="James M.L."/>
            <person name="Jhangiani S.N."/>
            <person name="Johnson B."/>
            <person name="Johnson Q."/>
            <person name="Joshi V."/>
            <person name="Kalu J.B."/>
            <person name="Kam C."/>
            <person name="Kashfia A."/>
            <person name="Keebler J."/>
            <person name="Kisamo H."/>
            <person name="Kovar C.L."/>
            <person name="Lago L.A."/>
            <person name="Lai C.-Y."/>
            <person name="Laidlaw J."/>
            <person name="Lara F."/>
            <person name="Le T.-K."/>
            <person name="Lee S.L."/>
            <person name="Legall F.H."/>
            <person name="Lemon S.J."/>
            <person name="Lewis L.R."/>
            <person name="Li B."/>
            <person name="Liu Y."/>
            <person name="Liu Y.-S."/>
            <person name="Lopez J."/>
            <person name="Lozado R.J."/>
            <person name="Lu J."/>
            <person name="Madu R.C."/>
            <person name="Maheshwari M."/>
            <person name="Maheshwari R."/>
            <person name="Malloy K."/>
            <person name="Martinez E."/>
            <person name="Mathew T."/>
            <person name="Mercado I.C."/>
            <person name="Mercado C."/>
            <person name="Meyer B."/>
            <person name="Montgomery K."/>
            <person name="Morgan M.B."/>
            <person name="Munidasa M."/>
            <person name="Nazareth L.V."/>
            <person name="Nelson J."/>
            <person name="Ng B.M."/>
            <person name="Nguyen N.B."/>
            <person name="Nguyen P.Q."/>
            <person name="Nguyen T."/>
            <person name="Obregon M."/>
            <person name="Okwuonu G.O."/>
            <person name="Onwere C.G."/>
            <person name="Orozco G."/>
            <person name="Parra A."/>
            <person name="Patel S."/>
            <person name="Patil S."/>
            <person name="Perez A."/>
            <person name="Perez Y."/>
            <person name="Pham C."/>
            <person name="Primus E.L."/>
            <person name="Pu L.-L."/>
            <person name="Puazo M."/>
            <person name="Qin X."/>
            <person name="Quiroz J.B."/>
            <person name="Reese J."/>
            <person name="Richards S."/>
            <person name="Rives C.M."/>
            <person name="Robberts R."/>
            <person name="Ruiz S.J."/>
            <person name="Ruiz M.J."/>
            <person name="Santibanez J."/>
            <person name="Schneider B.W."/>
            <person name="Sisson I."/>
            <person name="Smith M."/>
            <person name="Sodergren E."/>
            <person name="Song X.-Z."/>
            <person name="Song B.B."/>
            <person name="Summersgill H."/>
            <person name="Thelus R."/>
            <person name="Thornton R.D."/>
            <person name="Trejos Z.Y."/>
            <person name="Usmani K."/>
            <person name="Vattathil S."/>
            <person name="Villasana D."/>
            <person name="Walker D.L."/>
            <person name="Wang S."/>
            <person name="Wang K."/>
            <person name="White C.S."/>
            <person name="Williams A.C."/>
            <person name="Williamson J."/>
            <person name="Wilson K."/>
            <person name="Woghiren I.O."/>
            <person name="Woodworth J.R."/>
            <person name="Worley K.C."/>
            <person name="Wright R.A."/>
            <person name="Wu W."/>
            <person name="Young L."/>
            <person name="Zhang L."/>
            <person name="Zhang J."/>
            <person name="Zhu Y."/>
            <person name="Muzny D.M."/>
            <person name="Weinstock G."/>
            <person name="Gibbs R.A."/>
        </authorList>
    </citation>
    <scope>NUCLEOTIDE SEQUENCE [LARGE SCALE GENOMIC DNA]</scope>
    <source>
        <strain evidence="8">LSR1</strain>
    </source>
</reference>
<dbReference type="FunFam" id="2.40.10.10:FF:000028">
    <property type="entry name" value="Serine protease easter"/>
    <property type="match status" value="1"/>
</dbReference>
<dbReference type="SUPFAM" id="SSF50494">
    <property type="entry name" value="Trypsin-like serine proteases"/>
    <property type="match status" value="1"/>
</dbReference>
<evidence type="ECO:0000256" key="3">
    <source>
        <dbReference type="ARBA" id="ARBA00023180"/>
    </source>
</evidence>
<dbReference type="InterPro" id="IPR001314">
    <property type="entry name" value="Peptidase_S1A"/>
</dbReference>
<feature type="domain" description="Peptidase S1" evidence="6">
    <location>
        <begin position="116"/>
        <end position="383"/>
    </location>
</feature>
<dbReference type="PROSITE" id="PS00134">
    <property type="entry name" value="TRYPSIN_HIS"/>
    <property type="match status" value="1"/>
</dbReference>
<keyword evidence="3" id="KW-0325">Glycoprotein</keyword>
<dbReference type="InterPro" id="IPR051487">
    <property type="entry name" value="Ser/Thr_Proteases_Immune/Dev"/>
</dbReference>
<dbReference type="GeneID" id="100169237"/>
<evidence type="ECO:0000259" key="6">
    <source>
        <dbReference type="PROSITE" id="PS50240"/>
    </source>
</evidence>
<dbReference type="InterPro" id="IPR009003">
    <property type="entry name" value="Peptidase_S1_PA"/>
</dbReference>